<comment type="caution">
    <text evidence="6">The sequence shown here is derived from an EMBL/GenBank/DDBJ whole genome shotgun (WGS) entry which is preliminary data.</text>
</comment>
<proteinExistence type="predicted"/>
<evidence type="ECO:0000256" key="2">
    <source>
        <dbReference type="ARBA" id="ARBA00023125"/>
    </source>
</evidence>
<keyword evidence="1" id="KW-0805">Transcription regulation</keyword>
<dbReference type="InterPro" id="IPR009057">
    <property type="entry name" value="Homeodomain-like_sf"/>
</dbReference>
<dbReference type="InterPro" id="IPR001647">
    <property type="entry name" value="HTH_TetR"/>
</dbReference>
<dbReference type="SUPFAM" id="SSF46689">
    <property type="entry name" value="Homeodomain-like"/>
    <property type="match status" value="1"/>
</dbReference>
<dbReference type="GO" id="GO:0003677">
    <property type="term" value="F:DNA binding"/>
    <property type="evidence" value="ECO:0007669"/>
    <property type="project" value="UniProtKB-UniRule"/>
</dbReference>
<dbReference type="RefSeq" id="WP_111345544.1">
    <property type="nucleotide sequence ID" value="NZ_QHHQ01000002.1"/>
</dbReference>
<keyword evidence="2 4" id="KW-0238">DNA-binding</keyword>
<dbReference type="PROSITE" id="PS50977">
    <property type="entry name" value="HTH_TETR_2"/>
    <property type="match status" value="1"/>
</dbReference>
<keyword evidence="3" id="KW-0804">Transcription</keyword>
<evidence type="ECO:0000256" key="4">
    <source>
        <dbReference type="PROSITE-ProRule" id="PRU00335"/>
    </source>
</evidence>
<dbReference type="Gene3D" id="1.10.357.10">
    <property type="entry name" value="Tetracycline Repressor, domain 2"/>
    <property type="match status" value="1"/>
</dbReference>
<dbReference type="PANTHER" id="PTHR47506">
    <property type="entry name" value="TRANSCRIPTIONAL REGULATORY PROTEIN"/>
    <property type="match status" value="1"/>
</dbReference>
<evidence type="ECO:0000256" key="1">
    <source>
        <dbReference type="ARBA" id="ARBA00023015"/>
    </source>
</evidence>
<keyword evidence="7" id="KW-1185">Reference proteome</keyword>
<dbReference type="Pfam" id="PF00440">
    <property type="entry name" value="TetR_N"/>
    <property type="match status" value="1"/>
</dbReference>
<evidence type="ECO:0000313" key="6">
    <source>
        <dbReference type="EMBL" id="RAI02163.1"/>
    </source>
</evidence>
<protein>
    <recommendedName>
        <fullName evidence="5">HTH tetR-type domain-containing protein</fullName>
    </recommendedName>
</protein>
<evidence type="ECO:0000259" key="5">
    <source>
        <dbReference type="PROSITE" id="PS50977"/>
    </source>
</evidence>
<dbReference type="AlphaFoldDB" id="A0A8B2NWI6"/>
<name>A0A8B2NWI6_9HYPH</name>
<dbReference type="Proteomes" id="UP000249590">
    <property type="component" value="Unassembled WGS sequence"/>
</dbReference>
<gene>
    <name evidence="6" type="ORF">DLJ53_12410</name>
</gene>
<evidence type="ECO:0000256" key="3">
    <source>
        <dbReference type="ARBA" id="ARBA00023163"/>
    </source>
</evidence>
<reference evidence="6 7" key="1">
    <citation type="submission" date="2018-05" db="EMBL/GenBank/DDBJ databases">
        <title>Acuticoccus sediminis sp. nov., isolated from deep-sea sediment of Indian Ocean.</title>
        <authorList>
            <person name="Liu X."/>
            <person name="Lai Q."/>
            <person name="Du Y."/>
            <person name="Sun F."/>
            <person name="Zhang X."/>
            <person name="Wang S."/>
            <person name="Shao Z."/>
        </authorList>
    </citation>
    <scope>NUCLEOTIDE SEQUENCE [LARGE SCALE GENOMIC DNA]</scope>
    <source>
        <strain evidence="6 7">PTG4-2</strain>
    </source>
</reference>
<dbReference type="EMBL" id="QHHQ01000002">
    <property type="protein sequence ID" value="RAI02163.1"/>
    <property type="molecule type" value="Genomic_DNA"/>
</dbReference>
<accession>A0A8B2NWI6</accession>
<organism evidence="6 7">
    <name type="scientific">Acuticoccus sediminis</name>
    <dbReference type="NCBI Taxonomy" id="2184697"/>
    <lineage>
        <taxon>Bacteria</taxon>
        <taxon>Pseudomonadati</taxon>
        <taxon>Pseudomonadota</taxon>
        <taxon>Alphaproteobacteria</taxon>
        <taxon>Hyphomicrobiales</taxon>
        <taxon>Amorphaceae</taxon>
        <taxon>Acuticoccus</taxon>
    </lineage>
</organism>
<feature type="DNA-binding region" description="H-T-H motif" evidence="4">
    <location>
        <begin position="27"/>
        <end position="46"/>
    </location>
</feature>
<dbReference type="PANTHER" id="PTHR47506:SF1">
    <property type="entry name" value="HTH-TYPE TRANSCRIPTIONAL REGULATOR YJDC"/>
    <property type="match status" value="1"/>
</dbReference>
<evidence type="ECO:0000313" key="7">
    <source>
        <dbReference type="Proteomes" id="UP000249590"/>
    </source>
</evidence>
<dbReference type="InterPro" id="IPR036271">
    <property type="entry name" value="Tet_transcr_reg_TetR-rel_C_sf"/>
</dbReference>
<feature type="domain" description="HTH tetR-type" evidence="5">
    <location>
        <begin position="4"/>
        <end position="64"/>
    </location>
</feature>
<dbReference type="SUPFAM" id="SSF48498">
    <property type="entry name" value="Tetracyclin repressor-like, C-terminal domain"/>
    <property type="match status" value="1"/>
</dbReference>
<sequence length="204" mass="21637">MAKSERRAAIVNAAVALVWDKGLGAATVRAVAAAVGASPGQIHHHFASVDDLRAEAFREASRRMLPELTRTLRSMPPMDNLLGLLAGCASEEHAMAERLWRDALAAARMSEIVGEAVREALDEWNVAIVDALKRVKEAGELPATLDEAPVAQRLMALSLGLDVLNEVYGRCDGRTGRQAVVRAALAIEAAALCRGGGRPVSRAG</sequence>